<reference evidence="4 5" key="2">
    <citation type="journal article" date="2008" name="Nature">
        <title>The Phaeodactylum genome reveals the evolutionary history of diatom genomes.</title>
        <authorList>
            <person name="Bowler C."/>
            <person name="Allen A.E."/>
            <person name="Badger J.H."/>
            <person name="Grimwood J."/>
            <person name="Jabbari K."/>
            <person name="Kuo A."/>
            <person name="Maheswari U."/>
            <person name="Martens C."/>
            <person name="Maumus F."/>
            <person name="Otillar R.P."/>
            <person name="Rayko E."/>
            <person name="Salamov A."/>
            <person name="Vandepoele K."/>
            <person name="Beszteri B."/>
            <person name="Gruber A."/>
            <person name="Heijde M."/>
            <person name="Katinka M."/>
            <person name="Mock T."/>
            <person name="Valentin K."/>
            <person name="Verret F."/>
            <person name="Berges J.A."/>
            <person name="Brownlee C."/>
            <person name="Cadoret J.P."/>
            <person name="Chiovitti A."/>
            <person name="Choi C.J."/>
            <person name="Coesel S."/>
            <person name="De Martino A."/>
            <person name="Detter J.C."/>
            <person name="Durkin C."/>
            <person name="Falciatore A."/>
            <person name="Fournet J."/>
            <person name="Haruta M."/>
            <person name="Huysman M.J."/>
            <person name="Jenkins B.D."/>
            <person name="Jiroutova K."/>
            <person name="Jorgensen R.E."/>
            <person name="Joubert Y."/>
            <person name="Kaplan A."/>
            <person name="Kroger N."/>
            <person name="Kroth P.G."/>
            <person name="La Roche J."/>
            <person name="Lindquist E."/>
            <person name="Lommer M."/>
            <person name="Martin-Jezequel V."/>
            <person name="Lopez P.J."/>
            <person name="Lucas S."/>
            <person name="Mangogna M."/>
            <person name="McGinnis K."/>
            <person name="Medlin L.K."/>
            <person name="Montsant A."/>
            <person name="Oudot-Le Secq M.P."/>
            <person name="Napoli C."/>
            <person name="Obornik M."/>
            <person name="Parker M.S."/>
            <person name="Petit J.L."/>
            <person name="Porcel B.M."/>
            <person name="Poulsen N."/>
            <person name="Robison M."/>
            <person name="Rychlewski L."/>
            <person name="Rynearson T.A."/>
            <person name="Schmutz J."/>
            <person name="Shapiro H."/>
            <person name="Siaut M."/>
            <person name="Stanley M."/>
            <person name="Sussman M.R."/>
            <person name="Taylor A.R."/>
            <person name="Vardi A."/>
            <person name="von Dassow P."/>
            <person name="Vyverman W."/>
            <person name="Willis A."/>
            <person name="Wyrwicz L.S."/>
            <person name="Rokhsar D.S."/>
            <person name="Weissenbach J."/>
            <person name="Armbrust E.V."/>
            <person name="Green B.R."/>
            <person name="Van de Peer Y."/>
            <person name="Grigoriev I.V."/>
        </authorList>
    </citation>
    <scope>NUCLEOTIDE SEQUENCE [LARGE SCALE GENOMIC DNA]</scope>
    <source>
        <strain evidence="4 5">CCMP1335</strain>
    </source>
</reference>
<organism evidence="4 5">
    <name type="scientific">Thalassiosira pseudonana</name>
    <name type="common">Marine diatom</name>
    <name type="synonym">Cyclotella nana</name>
    <dbReference type="NCBI Taxonomy" id="35128"/>
    <lineage>
        <taxon>Eukaryota</taxon>
        <taxon>Sar</taxon>
        <taxon>Stramenopiles</taxon>
        <taxon>Ochrophyta</taxon>
        <taxon>Bacillariophyta</taxon>
        <taxon>Coscinodiscophyceae</taxon>
        <taxon>Thalassiosirophycidae</taxon>
        <taxon>Thalassiosirales</taxon>
        <taxon>Thalassiosiraceae</taxon>
        <taxon>Thalassiosira</taxon>
    </lineage>
</organism>
<keyword evidence="1" id="KW-0677">Repeat</keyword>
<keyword evidence="2" id="KW-0802">TPR repeat</keyword>
<dbReference type="Proteomes" id="UP000001449">
    <property type="component" value="Chromosome 4"/>
</dbReference>
<feature type="compositionally biased region" description="Basic and acidic residues" evidence="3">
    <location>
        <begin position="8"/>
        <end position="28"/>
    </location>
</feature>
<dbReference type="PANTHER" id="PTHR45641">
    <property type="entry name" value="TETRATRICOPEPTIDE REPEAT PROTEIN (AFU_ORTHOLOGUE AFUA_6G03870)"/>
    <property type="match status" value="1"/>
</dbReference>
<evidence type="ECO:0000256" key="2">
    <source>
        <dbReference type="ARBA" id="ARBA00022803"/>
    </source>
</evidence>
<feature type="compositionally biased region" description="Basic and acidic residues" evidence="3">
    <location>
        <begin position="105"/>
        <end position="131"/>
    </location>
</feature>
<evidence type="ECO:0000313" key="4">
    <source>
        <dbReference type="EMBL" id="EED93425.1"/>
    </source>
</evidence>
<evidence type="ECO:0000256" key="3">
    <source>
        <dbReference type="SAM" id="MobiDB-lite"/>
    </source>
</evidence>
<evidence type="ECO:0000256" key="1">
    <source>
        <dbReference type="ARBA" id="ARBA00022737"/>
    </source>
</evidence>
<dbReference type="KEGG" id="tps:THAPSDRAFT_4668"/>
<feature type="region of interest" description="Disordered" evidence="3">
    <location>
        <begin position="103"/>
        <end position="131"/>
    </location>
</feature>
<dbReference type="HOGENOM" id="CLU_810115_0_0_1"/>
<feature type="region of interest" description="Disordered" evidence="3">
    <location>
        <begin position="1"/>
        <end position="28"/>
    </location>
</feature>
<dbReference type="InterPro" id="IPR011990">
    <property type="entry name" value="TPR-like_helical_dom_sf"/>
</dbReference>
<evidence type="ECO:0000313" key="5">
    <source>
        <dbReference type="Proteomes" id="UP000001449"/>
    </source>
</evidence>
<protein>
    <recommendedName>
        <fullName evidence="6">Kinesin light chain</fullName>
    </recommendedName>
</protein>
<dbReference type="PANTHER" id="PTHR45641:SF19">
    <property type="entry name" value="NEPHROCYSTIN-3"/>
    <property type="match status" value="1"/>
</dbReference>
<dbReference type="InParanoid" id="B8BZY4"/>
<dbReference type="GeneID" id="7443716"/>
<gene>
    <name evidence="4" type="ORF">THAPSDRAFT_4668</name>
</gene>
<dbReference type="Gene3D" id="1.25.40.10">
    <property type="entry name" value="Tetratricopeptide repeat domain"/>
    <property type="match status" value="1"/>
</dbReference>
<proteinExistence type="predicted"/>
<dbReference type="EMBL" id="CM000641">
    <property type="protein sequence ID" value="EED93425.1"/>
    <property type="molecule type" value="Genomic_DNA"/>
</dbReference>
<keyword evidence="5" id="KW-1185">Reference proteome</keyword>
<name>B8BZY4_THAPS</name>
<dbReference type="SUPFAM" id="SSF48452">
    <property type="entry name" value="TPR-like"/>
    <property type="match status" value="1"/>
</dbReference>
<dbReference type="Pfam" id="PF13374">
    <property type="entry name" value="TPR_10"/>
    <property type="match status" value="1"/>
</dbReference>
<dbReference type="PaxDb" id="35128-Thaps4668"/>
<dbReference type="RefSeq" id="XP_002289888.1">
    <property type="nucleotide sequence ID" value="XM_002289852.1"/>
</dbReference>
<reference evidence="4 5" key="1">
    <citation type="journal article" date="2004" name="Science">
        <title>The genome of the diatom Thalassiosira pseudonana: ecology, evolution, and metabolism.</title>
        <authorList>
            <person name="Armbrust E.V."/>
            <person name="Berges J.A."/>
            <person name="Bowler C."/>
            <person name="Green B.R."/>
            <person name="Martinez D."/>
            <person name="Putnam N.H."/>
            <person name="Zhou S."/>
            <person name="Allen A.E."/>
            <person name="Apt K.E."/>
            <person name="Bechner M."/>
            <person name="Brzezinski M.A."/>
            <person name="Chaal B.K."/>
            <person name="Chiovitti A."/>
            <person name="Davis A.K."/>
            <person name="Demarest M.S."/>
            <person name="Detter J.C."/>
            <person name="Glavina T."/>
            <person name="Goodstein D."/>
            <person name="Hadi M.Z."/>
            <person name="Hellsten U."/>
            <person name="Hildebrand M."/>
            <person name="Jenkins B.D."/>
            <person name="Jurka J."/>
            <person name="Kapitonov V.V."/>
            <person name="Kroger N."/>
            <person name="Lau W.W."/>
            <person name="Lane T.W."/>
            <person name="Larimer F.W."/>
            <person name="Lippmeier J.C."/>
            <person name="Lucas S."/>
            <person name="Medina M."/>
            <person name="Montsant A."/>
            <person name="Obornik M."/>
            <person name="Parker M.S."/>
            <person name="Palenik B."/>
            <person name="Pazour G.J."/>
            <person name="Richardson P.M."/>
            <person name="Rynearson T.A."/>
            <person name="Saito M.A."/>
            <person name="Schwartz D.C."/>
            <person name="Thamatrakoln K."/>
            <person name="Valentin K."/>
            <person name="Vardi A."/>
            <person name="Wilkerson F.P."/>
            <person name="Rokhsar D.S."/>
        </authorList>
    </citation>
    <scope>NUCLEOTIDE SEQUENCE [LARGE SCALE GENOMIC DNA]</scope>
    <source>
        <strain evidence="4 5">CCMP1335</strain>
    </source>
</reference>
<sequence>MTAPDVAMKSELERTDDQLRTSKATDARTPFEVHSDELNNGIGGFMWCEGWGVNEIQDAVCGHGVALVESRDDDTNAEGSKAKFQADGENVIDSTLKNITGSVSKDGDEVRSREDVVDQLDDSTKSTTDEKKEASNAAQLFTLLNPAQIASAKKASYERFLASIESASNAYGSSSLQVAELYVSMGMGMCESSDDVKSIELAIVLFEEAFNIFQARSGDSDVRTIDSKIRLGKTLHSLGRHDEALNCFCNAVYMREALLGELHPSVSDVWVLISSVHYKKHKLEMALRASAKALTGYRNAHGDKHGTVIAVLKTIAQIHIEMGNNDKAEDINKYVRLHSAKVR</sequence>
<accession>B8BZY4</accession>
<dbReference type="AlphaFoldDB" id="B8BZY4"/>
<dbReference type="Pfam" id="PF13424">
    <property type="entry name" value="TPR_12"/>
    <property type="match status" value="1"/>
</dbReference>
<dbReference type="STRING" id="35128.B8BZY4"/>
<dbReference type="eggNOG" id="ENOG502T7E6">
    <property type="taxonomic scope" value="Eukaryota"/>
</dbReference>
<evidence type="ECO:0008006" key="6">
    <source>
        <dbReference type="Google" id="ProtNLM"/>
    </source>
</evidence>